<protein>
    <submittedName>
        <fullName evidence="7">ABC-type Na+ efflux pump permease subunit</fullName>
    </submittedName>
</protein>
<comment type="caution">
    <text evidence="7">The sequence shown here is derived from an EMBL/GenBank/DDBJ whole genome shotgun (WGS) entry which is preliminary data.</text>
</comment>
<feature type="transmembrane region" description="Helical" evidence="5">
    <location>
        <begin position="195"/>
        <end position="215"/>
    </location>
</feature>
<reference evidence="7 8" key="1">
    <citation type="submission" date="2021-03" db="EMBL/GenBank/DDBJ databases">
        <title>Genomic Encyclopedia of Type Strains, Phase IV (KMG-IV): sequencing the most valuable type-strain genomes for metagenomic binning, comparative biology and taxonomic classification.</title>
        <authorList>
            <person name="Goeker M."/>
        </authorList>
    </citation>
    <scope>NUCLEOTIDE SEQUENCE [LARGE SCALE GENOMIC DNA]</scope>
    <source>
        <strain evidence="7 8">DSM 28650</strain>
    </source>
</reference>
<sequence length="445" mass="48263">MKDNFRGWTSVYAFTLSQATKGISFKLVTTLISLLIIGALVVVNLVVAKPDKENKNEPSPIKTVYVLDNSGLQPTNYKAIISQTNKNDFNEIEYIKVIDKSSEEVVKSAGEKSSEAIAVVITKKDLGYELKALIPENSKVSKNQAESLLNSMSSAFETNKLLQVGLSSEQLIGVLKPTVVSFSEIGENSSVVTKVIKVAAPMVFSFVMYFMLLLYGQTISKSVSTEKTSKLMEVLLTSVHPYAMITGKVLAVTSMALGQFVTWIAAGVVGLYGGNAIAQNIYPNYENSAITIINFLKDNLGQTALTLPAVLLAIIFFCLGFLFYCIIAAVAGCMVSKPEDVASTQAVFQMPIIISWLVCYIAPILGKEGILSVARYIPFTSPFIVPADLITGTMSISMGIISTALLLIFCLLTIMLAAKIYKGLVLYNGQKLNFKVIGNILKTNK</sequence>
<keyword evidence="2 5" id="KW-0812">Transmembrane</keyword>
<evidence type="ECO:0000313" key="8">
    <source>
        <dbReference type="Proteomes" id="UP001519308"/>
    </source>
</evidence>
<keyword evidence="8" id="KW-1185">Reference proteome</keyword>
<evidence type="ECO:0000256" key="1">
    <source>
        <dbReference type="ARBA" id="ARBA00004141"/>
    </source>
</evidence>
<evidence type="ECO:0000256" key="3">
    <source>
        <dbReference type="ARBA" id="ARBA00022989"/>
    </source>
</evidence>
<dbReference type="RefSeq" id="WP_021283920.1">
    <property type="nucleotide sequence ID" value="NZ_JAGGLL010000003.1"/>
</dbReference>
<evidence type="ECO:0000256" key="4">
    <source>
        <dbReference type="ARBA" id="ARBA00023136"/>
    </source>
</evidence>
<feature type="transmembrane region" description="Helical" evidence="5">
    <location>
        <begin position="396"/>
        <end position="418"/>
    </location>
</feature>
<proteinExistence type="predicted"/>
<feature type="domain" description="ABC-2 type transporter transmembrane" evidence="6">
    <location>
        <begin position="29"/>
        <end position="418"/>
    </location>
</feature>
<keyword evidence="3 5" id="KW-1133">Transmembrane helix</keyword>
<keyword evidence="4 5" id="KW-0472">Membrane</keyword>
<comment type="subcellular location">
    <subcellularLocation>
        <location evidence="1">Membrane</location>
        <topology evidence="1">Multi-pass membrane protein</topology>
    </subcellularLocation>
</comment>
<feature type="transmembrane region" description="Helical" evidence="5">
    <location>
        <begin position="309"/>
        <end position="335"/>
    </location>
</feature>
<evidence type="ECO:0000259" key="6">
    <source>
        <dbReference type="Pfam" id="PF12698"/>
    </source>
</evidence>
<accession>A0ABS4JYQ1</accession>
<name>A0ABS4JYQ1_9CLOT</name>
<gene>
    <name evidence="7" type="ORF">J2Z44_000456</name>
</gene>
<dbReference type="EMBL" id="JAGGLL010000003">
    <property type="protein sequence ID" value="MBP2020672.1"/>
    <property type="molecule type" value="Genomic_DNA"/>
</dbReference>
<organism evidence="7 8">
    <name type="scientific">Clostridium punense</name>
    <dbReference type="NCBI Taxonomy" id="1054297"/>
    <lineage>
        <taxon>Bacteria</taxon>
        <taxon>Bacillati</taxon>
        <taxon>Bacillota</taxon>
        <taxon>Clostridia</taxon>
        <taxon>Eubacteriales</taxon>
        <taxon>Clostridiaceae</taxon>
        <taxon>Clostridium</taxon>
    </lineage>
</organism>
<dbReference type="InterPro" id="IPR013525">
    <property type="entry name" value="ABC2_TM"/>
</dbReference>
<feature type="transmembrane region" description="Helical" evidence="5">
    <location>
        <begin position="347"/>
        <end position="366"/>
    </location>
</feature>
<dbReference type="Pfam" id="PF12698">
    <property type="entry name" value="ABC2_membrane_3"/>
    <property type="match status" value="1"/>
</dbReference>
<evidence type="ECO:0000313" key="7">
    <source>
        <dbReference type="EMBL" id="MBP2020672.1"/>
    </source>
</evidence>
<evidence type="ECO:0000256" key="2">
    <source>
        <dbReference type="ARBA" id="ARBA00022692"/>
    </source>
</evidence>
<evidence type="ECO:0000256" key="5">
    <source>
        <dbReference type="SAM" id="Phobius"/>
    </source>
</evidence>
<feature type="transmembrane region" description="Helical" evidence="5">
    <location>
        <begin position="23"/>
        <end position="47"/>
    </location>
</feature>
<feature type="transmembrane region" description="Helical" evidence="5">
    <location>
        <begin position="260"/>
        <end position="278"/>
    </location>
</feature>
<dbReference type="Proteomes" id="UP001519308">
    <property type="component" value="Unassembled WGS sequence"/>
</dbReference>